<accession>A0AAN6WFA1</accession>
<dbReference type="AlphaFoldDB" id="A0AAN6WFA1"/>
<keyword evidence="4" id="KW-1185">Reference proteome</keyword>
<protein>
    <submittedName>
        <fullName evidence="3">Uncharacterized protein</fullName>
    </submittedName>
</protein>
<dbReference type="Proteomes" id="UP001302321">
    <property type="component" value="Unassembled WGS sequence"/>
</dbReference>
<proteinExistence type="predicted"/>
<evidence type="ECO:0000256" key="1">
    <source>
        <dbReference type="SAM" id="MobiDB-lite"/>
    </source>
</evidence>
<feature type="region of interest" description="Disordered" evidence="1">
    <location>
        <begin position="1"/>
        <end position="22"/>
    </location>
</feature>
<keyword evidence="2" id="KW-1133">Transmembrane helix</keyword>
<sequence length="102" mass="11133">MTAFRPTPRLSAATLPNPSSLPRAGIPKGVAANVVVPGIVVAASVYGIISYIKSQLQHESSTIDKMFAQKNTPAVEESRRRSLLVDTEGDIRRTPYNILNWK</sequence>
<keyword evidence="2" id="KW-0472">Membrane</keyword>
<dbReference type="EMBL" id="MU866095">
    <property type="protein sequence ID" value="KAK4180674.1"/>
    <property type="molecule type" value="Genomic_DNA"/>
</dbReference>
<name>A0AAN6WFA1_9PEZI</name>
<gene>
    <name evidence="3" type="ORF">QBC36DRAFT_229014</name>
</gene>
<evidence type="ECO:0000256" key="2">
    <source>
        <dbReference type="SAM" id="Phobius"/>
    </source>
</evidence>
<organism evidence="3 4">
    <name type="scientific">Triangularia setosa</name>
    <dbReference type="NCBI Taxonomy" id="2587417"/>
    <lineage>
        <taxon>Eukaryota</taxon>
        <taxon>Fungi</taxon>
        <taxon>Dikarya</taxon>
        <taxon>Ascomycota</taxon>
        <taxon>Pezizomycotina</taxon>
        <taxon>Sordariomycetes</taxon>
        <taxon>Sordariomycetidae</taxon>
        <taxon>Sordariales</taxon>
        <taxon>Podosporaceae</taxon>
        <taxon>Triangularia</taxon>
    </lineage>
</organism>
<feature type="transmembrane region" description="Helical" evidence="2">
    <location>
        <begin position="30"/>
        <end position="52"/>
    </location>
</feature>
<comment type="caution">
    <text evidence="3">The sequence shown here is derived from an EMBL/GenBank/DDBJ whole genome shotgun (WGS) entry which is preliminary data.</text>
</comment>
<evidence type="ECO:0000313" key="3">
    <source>
        <dbReference type="EMBL" id="KAK4180674.1"/>
    </source>
</evidence>
<reference evidence="3" key="2">
    <citation type="submission" date="2023-05" db="EMBL/GenBank/DDBJ databases">
        <authorList>
            <consortium name="Lawrence Berkeley National Laboratory"/>
            <person name="Steindorff A."/>
            <person name="Hensen N."/>
            <person name="Bonometti L."/>
            <person name="Westerberg I."/>
            <person name="Brannstrom I.O."/>
            <person name="Guillou S."/>
            <person name="Cros-Aarteil S."/>
            <person name="Calhoun S."/>
            <person name="Haridas S."/>
            <person name="Kuo A."/>
            <person name="Mondo S."/>
            <person name="Pangilinan J."/>
            <person name="Riley R."/>
            <person name="Labutti K."/>
            <person name="Andreopoulos B."/>
            <person name="Lipzen A."/>
            <person name="Chen C."/>
            <person name="Yanf M."/>
            <person name="Daum C."/>
            <person name="Ng V."/>
            <person name="Clum A."/>
            <person name="Ohm R."/>
            <person name="Martin F."/>
            <person name="Silar P."/>
            <person name="Natvig D."/>
            <person name="Lalanne C."/>
            <person name="Gautier V."/>
            <person name="Ament-Velasquez S.L."/>
            <person name="Kruys A."/>
            <person name="Hutchinson M.I."/>
            <person name="Powell A.J."/>
            <person name="Barry K."/>
            <person name="Miller A.N."/>
            <person name="Grigoriev I.V."/>
            <person name="Debuchy R."/>
            <person name="Gladieux P."/>
            <person name="Thoren M.H."/>
            <person name="Johannesson H."/>
        </authorList>
    </citation>
    <scope>NUCLEOTIDE SEQUENCE</scope>
    <source>
        <strain evidence="3">CBS 892.96</strain>
    </source>
</reference>
<keyword evidence="2" id="KW-0812">Transmembrane</keyword>
<evidence type="ECO:0000313" key="4">
    <source>
        <dbReference type="Proteomes" id="UP001302321"/>
    </source>
</evidence>
<reference evidence="3" key="1">
    <citation type="journal article" date="2023" name="Mol. Phylogenet. Evol.">
        <title>Genome-scale phylogeny and comparative genomics of the fungal order Sordariales.</title>
        <authorList>
            <person name="Hensen N."/>
            <person name="Bonometti L."/>
            <person name="Westerberg I."/>
            <person name="Brannstrom I.O."/>
            <person name="Guillou S."/>
            <person name="Cros-Aarteil S."/>
            <person name="Calhoun S."/>
            <person name="Haridas S."/>
            <person name="Kuo A."/>
            <person name="Mondo S."/>
            <person name="Pangilinan J."/>
            <person name="Riley R."/>
            <person name="LaButti K."/>
            <person name="Andreopoulos B."/>
            <person name="Lipzen A."/>
            <person name="Chen C."/>
            <person name="Yan M."/>
            <person name="Daum C."/>
            <person name="Ng V."/>
            <person name="Clum A."/>
            <person name="Steindorff A."/>
            <person name="Ohm R.A."/>
            <person name="Martin F."/>
            <person name="Silar P."/>
            <person name="Natvig D.O."/>
            <person name="Lalanne C."/>
            <person name="Gautier V."/>
            <person name="Ament-Velasquez S.L."/>
            <person name="Kruys A."/>
            <person name="Hutchinson M.I."/>
            <person name="Powell A.J."/>
            <person name="Barry K."/>
            <person name="Miller A.N."/>
            <person name="Grigoriev I.V."/>
            <person name="Debuchy R."/>
            <person name="Gladieux P."/>
            <person name="Hiltunen Thoren M."/>
            <person name="Johannesson H."/>
        </authorList>
    </citation>
    <scope>NUCLEOTIDE SEQUENCE</scope>
    <source>
        <strain evidence="3">CBS 892.96</strain>
    </source>
</reference>